<reference evidence="1" key="1">
    <citation type="submission" date="2021-02" db="EMBL/GenBank/DDBJ databases">
        <authorList>
            <person name="Dougan E. K."/>
            <person name="Rhodes N."/>
            <person name="Thang M."/>
            <person name="Chan C."/>
        </authorList>
    </citation>
    <scope>NUCLEOTIDE SEQUENCE</scope>
</reference>
<evidence type="ECO:0000313" key="2">
    <source>
        <dbReference type="Proteomes" id="UP000649617"/>
    </source>
</evidence>
<proteinExistence type="predicted"/>
<dbReference type="AlphaFoldDB" id="A0A812QFL6"/>
<dbReference type="EMBL" id="CAJNIZ010016668">
    <property type="protein sequence ID" value="CAE7388633.1"/>
    <property type="molecule type" value="Genomic_DNA"/>
</dbReference>
<dbReference type="OrthoDB" id="406625at2759"/>
<gene>
    <name evidence="1" type="primary">ppsD</name>
    <name evidence="1" type="ORF">SPIL2461_LOCUS9516</name>
</gene>
<sequence length="259" mass="28468">MEPSPVDNLPTRFVKNQTGTEGEAISWDAVKKLRIKQSSADNPIHLHEIEIYGCDGINYALPENGGTACQSSMHGSGDGYGPAEFVIDGRRNGPVNHTKHAANGWLEVELAAATAVESFAIFNMSDDEYDHRVRLNGHTVELLDESDQIVYQQQITMEEDGALFDRKKGCKQLWVNEDAKSVVANLSIEKGVLGHAKIIATQMSGTHIASISIDAEWPQFSANVCNSIAEESQIPAYNLRLLLPDGRLLRLHDDEEMPG</sequence>
<organism evidence="1 2">
    <name type="scientific">Symbiodinium pilosum</name>
    <name type="common">Dinoflagellate</name>
    <dbReference type="NCBI Taxonomy" id="2952"/>
    <lineage>
        <taxon>Eukaryota</taxon>
        <taxon>Sar</taxon>
        <taxon>Alveolata</taxon>
        <taxon>Dinophyceae</taxon>
        <taxon>Suessiales</taxon>
        <taxon>Symbiodiniaceae</taxon>
        <taxon>Symbiodinium</taxon>
    </lineage>
</organism>
<evidence type="ECO:0000313" key="1">
    <source>
        <dbReference type="EMBL" id="CAE7388633.1"/>
    </source>
</evidence>
<accession>A0A812QFL6</accession>
<dbReference type="InterPro" id="IPR008979">
    <property type="entry name" value="Galactose-bd-like_sf"/>
</dbReference>
<keyword evidence="2" id="KW-1185">Reference proteome</keyword>
<dbReference type="Proteomes" id="UP000649617">
    <property type="component" value="Unassembled WGS sequence"/>
</dbReference>
<name>A0A812QFL6_SYMPI</name>
<comment type="caution">
    <text evidence="1">The sequence shown here is derived from an EMBL/GenBank/DDBJ whole genome shotgun (WGS) entry which is preliminary data.</text>
</comment>
<dbReference type="SUPFAM" id="SSF49785">
    <property type="entry name" value="Galactose-binding domain-like"/>
    <property type="match status" value="1"/>
</dbReference>
<protein>
    <submittedName>
        <fullName evidence="1">PpsD protein</fullName>
    </submittedName>
</protein>
<dbReference type="Gene3D" id="2.60.120.260">
    <property type="entry name" value="Galactose-binding domain-like"/>
    <property type="match status" value="1"/>
</dbReference>